<dbReference type="InterPro" id="IPR035940">
    <property type="entry name" value="CAP_sf"/>
</dbReference>
<name>A0ABT5T4Q4_9RHOB</name>
<keyword evidence="3" id="KW-1185">Reference proteome</keyword>
<dbReference type="Proteomes" id="UP001431784">
    <property type="component" value="Unassembled WGS sequence"/>
</dbReference>
<feature type="domain" description="SCP" evidence="1">
    <location>
        <begin position="31"/>
        <end position="140"/>
    </location>
</feature>
<dbReference type="CDD" id="cd05379">
    <property type="entry name" value="CAP_bacterial"/>
    <property type="match status" value="1"/>
</dbReference>
<proteinExistence type="predicted"/>
<evidence type="ECO:0000313" key="2">
    <source>
        <dbReference type="EMBL" id="MDD7970092.1"/>
    </source>
</evidence>
<organism evidence="2 3">
    <name type="scientific">Roseinatronobacter alkalisoli</name>
    <dbReference type="NCBI Taxonomy" id="3028235"/>
    <lineage>
        <taxon>Bacteria</taxon>
        <taxon>Pseudomonadati</taxon>
        <taxon>Pseudomonadota</taxon>
        <taxon>Alphaproteobacteria</taxon>
        <taxon>Rhodobacterales</taxon>
        <taxon>Paracoccaceae</taxon>
        <taxon>Roseinatronobacter</taxon>
    </lineage>
</organism>
<dbReference type="InterPro" id="IPR014044">
    <property type="entry name" value="CAP_dom"/>
</dbReference>
<accession>A0ABT5T4Q4</accession>
<dbReference type="EMBL" id="JAQZSM010000002">
    <property type="protein sequence ID" value="MDD7970092.1"/>
    <property type="molecule type" value="Genomic_DNA"/>
</dbReference>
<dbReference type="Pfam" id="PF00188">
    <property type="entry name" value="CAP"/>
    <property type="match status" value="1"/>
</dbReference>
<dbReference type="PANTHER" id="PTHR31157">
    <property type="entry name" value="SCP DOMAIN-CONTAINING PROTEIN"/>
    <property type="match status" value="1"/>
</dbReference>
<dbReference type="SUPFAM" id="SSF55797">
    <property type="entry name" value="PR-1-like"/>
    <property type="match status" value="1"/>
</dbReference>
<dbReference type="RefSeq" id="WP_274350656.1">
    <property type="nucleotide sequence ID" value="NZ_JAQZSM010000002.1"/>
</dbReference>
<evidence type="ECO:0000259" key="1">
    <source>
        <dbReference type="Pfam" id="PF00188"/>
    </source>
</evidence>
<evidence type="ECO:0000313" key="3">
    <source>
        <dbReference type="Proteomes" id="UP001431784"/>
    </source>
</evidence>
<comment type="caution">
    <text evidence="2">The sequence shown here is derived from an EMBL/GenBank/DDBJ whole genome shotgun (WGS) entry which is preliminary data.</text>
</comment>
<dbReference type="Gene3D" id="3.40.33.10">
    <property type="entry name" value="CAP"/>
    <property type="match status" value="1"/>
</dbReference>
<protein>
    <submittedName>
        <fullName evidence="2">CAP domain-containing protein</fullName>
    </submittedName>
</protein>
<sequence>MKLILIIWLSLWAVPVFACPVPVKDELAIHLDAINQAREAAGRGKLALSPELTRIAQDHACDMARRGYFSHASPEGADMMDRLAAAQLQGICRAAENIARGQRDIPQVMRTWLRSDGHRRNMLDRRLTLVGIGRAAGPHWVQLFAAEC</sequence>
<dbReference type="PANTHER" id="PTHR31157:SF1">
    <property type="entry name" value="SCP DOMAIN-CONTAINING PROTEIN"/>
    <property type="match status" value="1"/>
</dbReference>
<reference evidence="2" key="1">
    <citation type="submission" date="2023-02" db="EMBL/GenBank/DDBJ databases">
        <title>Description of Roseinatronobacter alkalisoli sp. nov., an alkaliphilic bacerium isolated from soda soil.</title>
        <authorList>
            <person name="Wei W."/>
        </authorList>
    </citation>
    <scope>NUCLEOTIDE SEQUENCE</scope>
    <source>
        <strain evidence="2">HJB301</strain>
    </source>
</reference>
<gene>
    <name evidence="2" type="ORF">PUT78_03185</name>
</gene>